<dbReference type="InterPro" id="IPR003593">
    <property type="entry name" value="AAA+_ATPase"/>
</dbReference>
<dbReference type="PANTHER" id="PTHR42711:SF5">
    <property type="entry name" value="ABC TRANSPORTER ATP-BINDING PROTEIN NATA"/>
    <property type="match status" value="1"/>
</dbReference>
<evidence type="ECO:0000256" key="4">
    <source>
        <dbReference type="ARBA" id="ARBA00022741"/>
    </source>
</evidence>
<dbReference type="Proteomes" id="UP000469545">
    <property type="component" value="Unassembled WGS sequence"/>
</dbReference>
<dbReference type="InterPro" id="IPR003439">
    <property type="entry name" value="ABC_transporter-like_ATP-bd"/>
</dbReference>
<feature type="domain" description="ABC transporter" evidence="8">
    <location>
        <begin position="2"/>
        <end position="233"/>
    </location>
</feature>
<protein>
    <submittedName>
        <fullName evidence="9">ABC transporter ATP-binding protein</fullName>
    </submittedName>
</protein>
<dbReference type="InterPro" id="IPR050763">
    <property type="entry name" value="ABC_transporter_ATP-binding"/>
</dbReference>
<proteinExistence type="inferred from homology"/>
<comment type="subcellular location">
    <subcellularLocation>
        <location evidence="1">Cell membrane</location>
        <topology evidence="1">Peripheral membrane protein</topology>
    </subcellularLocation>
</comment>
<comment type="similarity">
    <text evidence="2">Belongs to the ABC transporter superfamily.</text>
</comment>
<evidence type="ECO:0000256" key="2">
    <source>
        <dbReference type="ARBA" id="ARBA00005417"/>
    </source>
</evidence>
<evidence type="ECO:0000259" key="8">
    <source>
        <dbReference type="PROSITE" id="PS50893"/>
    </source>
</evidence>
<dbReference type="Pfam" id="PF00005">
    <property type="entry name" value="ABC_tran"/>
    <property type="match status" value="1"/>
</dbReference>
<sequence length="325" mass="34500">MLTIRELVKRYRDGTRANDGISLSVEAGEVVGLLGHNGAGKTTLINQVAGLVVPTSGTIRVDGCDPVAEPARARRVVSVMPQGHAPLTGVTPRQAIRTMARIRGLDKRAAAERTGELIDALDLGKWADTTGERLSGGIRRLTAYGMAAAEPGRVAMLDEPTNDVDPVRRRLLWRQIRELADRGHAVLLVTHNVVEAERSVDRIVVMGAGKVVAEGTAAQLRSRAPGDLRLELTAALPDRLPELPAHLPVEGPPLLTSRRMAVPIASGAASTALAWAQELRDAGHIDEFALLPVGLEDVYLQLVGGEDTPGGPGTEEGEKDDSLVA</sequence>
<comment type="caution">
    <text evidence="9">The sequence shown here is derived from an EMBL/GenBank/DDBJ whole genome shotgun (WGS) entry which is preliminary data.</text>
</comment>
<accession>A0A6N9UXH2</accession>
<reference evidence="9 10" key="1">
    <citation type="submission" date="2020-01" db="EMBL/GenBank/DDBJ databases">
        <title>Insect and environment-associated Actinomycetes.</title>
        <authorList>
            <person name="Currrie C."/>
            <person name="Chevrette M."/>
            <person name="Carlson C."/>
            <person name="Stubbendieck R."/>
            <person name="Wendt-Pienkowski E."/>
        </authorList>
    </citation>
    <scope>NUCLEOTIDE SEQUENCE [LARGE SCALE GENOMIC DNA]</scope>
    <source>
        <strain evidence="9 10">SID14172</strain>
    </source>
</reference>
<evidence type="ECO:0000313" key="10">
    <source>
        <dbReference type="Proteomes" id="UP000469545"/>
    </source>
</evidence>
<dbReference type="PROSITE" id="PS50893">
    <property type="entry name" value="ABC_TRANSPORTER_2"/>
    <property type="match status" value="1"/>
</dbReference>
<dbReference type="EMBL" id="JAAGMB010000700">
    <property type="protein sequence ID" value="NEB20880.1"/>
    <property type="molecule type" value="Genomic_DNA"/>
</dbReference>
<dbReference type="PANTHER" id="PTHR42711">
    <property type="entry name" value="ABC TRANSPORTER ATP-BINDING PROTEIN"/>
    <property type="match status" value="1"/>
</dbReference>
<dbReference type="GO" id="GO:0046677">
    <property type="term" value="P:response to antibiotic"/>
    <property type="evidence" value="ECO:0007669"/>
    <property type="project" value="UniProtKB-KW"/>
</dbReference>
<gene>
    <name evidence="9" type="ORF">G3I46_31020</name>
</gene>
<dbReference type="InterPro" id="IPR027417">
    <property type="entry name" value="P-loop_NTPase"/>
</dbReference>
<keyword evidence="6" id="KW-0046">Antibiotic resistance</keyword>
<evidence type="ECO:0000256" key="5">
    <source>
        <dbReference type="ARBA" id="ARBA00022840"/>
    </source>
</evidence>
<dbReference type="Gene3D" id="3.40.50.300">
    <property type="entry name" value="P-loop containing nucleotide triphosphate hydrolases"/>
    <property type="match status" value="1"/>
</dbReference>
<evidence type="ECO:0000256" key="1">
    <source>
        <dbReference type="ARBA" id="ARBA00004202"/>
    </source>
</evidence>
<dbReference type="SMART" id="SM00382">
    <property type="entry name" value="AAA"/>
    <property type="match status" value="1"/>
</dbReference>
<evidence type="ECO:0000256" key="7">
    <source>
        <dbReference type="SAM" id="MobiDB-lite"/>
    </source>
</evidence>
<organism evidence="9 10">
    <name type="scientific">Streptomyces coelicoflavus</name>
    <dbReference type="NCBI Taxonomy" id="285562"/>
    <lineage>
        <taxon>Bacteria</taxon>
        <taxon>Bacillati</taxon>
        <taxon>Actinomycetota</taxon>
        <taxon>Actinomycetes</taxon>
        <taxon>Kitasatosporales</taxon>
        <taxon>Streptomycetaceae</taxon>
        <taxon>Streptomyces</taxon>
    </lineage>
</organism>
<keyword evidence="4" id="KW-0547">Nucleotide-binding</keyword>
<dbReference type="GO" id="GO:0005524">
    <property type="term" value="F:ATP binding"/>
    <property type="evidence" value="ECO:0007669"/>
    <property type="project" value="UniProtKB-KW"/>
</dbReference>
<name>A0A6N9UXH2_9ACTN</name>
<feature type="region of interest" description="Disordered" evidence="7">
    <location>
        <begin position="304"/>
        <end position="325"/>
    </location>
</feature>
<dbReference type="SUPFAM" id="SSF52540">
    <property type="entry name" value="P-loop containing nucleoside triphosphate hydrolases"/>
    <property type="match status" value="1"/>
</dbReference>
<dbReference type="RefSeq" id="WP_007445539.1">
    <property type="nucleotide sequence ID" value="NZ_JAAGMB010000700.1"/>
</dbReference>
<keyword evidence="3" id="KW-0813">Transport</keyword>
<dbReference type="GO" id="GO:0016887">
    <property type="term" value="F:ATP hydrolysis activity"/>
    <property type="evidence" value="ECO:0007669"/>
    <property type="project" value="InterPro"/>
</dbReference>
<keyword evidence="5 9" id="KW-0067">ATP-binding</keyword>
<evidence type="ECO:0000256" key="3">
    <source>
        <dbReference type="ARBA" id="ARBA00022448"/>
    </source>
</evidence>
<evidence type="ECO:0000313" key="9">
    <source>
        <dbReference type="EMBL" id="NEB20880.1"/>
    </source>
</evidence>
<dbReference type="AlphaFoldDB" id="A0A6N9UXH2"/>
<keyword evidence="10" id="KW-1185">Reference proteome</keyword>
<evidence type="ECO:0000256" key="6">
    <source>
        <dbReference type="ARBA" id="ARBA00023251"/>
    </source>
</evidence>
<dbReference type="GO" id="GO:0005886">
    <property type="term" value="C:plasma membrane"/>
    <property type="evidence" value="ECO:0007669"/>
    <property type="project" value="UniProtKB-SubCell"/>
</dbReference>